<evidence type="ECO:0000256" key="5">
    <source>
        <dbReference type="ARBA" id="ARBA00022679"/>
    </source>
</evidence>
<dbReference type="Gene3D" id="6.10.340.10">
    <property type="match status" value="1"/>
</dbReference>
<sequence>MPPEPAAGHWRRSPFYRFALVLPAVIALIVGALFYPLFIEAQGHIRDEVQAAIELEIEGLETHFHERGLAGLREVLQRRMETADGAALYLLTDAAGTPLVGNLAAWPAGVAVRDESWFRVAAADGGTLEGRVFLLFGGDRLLVGRRSPLADFQRSMSLRLWGSAALITLVAAVLGWHFMRQMHRRLERMAQEAGRIQGGLLGQRLSVSTRGDELDLLAQRFNSAFDEIERLVDAAKHVSSAIAHDMRRPLIALRNALDEARRDRASDPALAARLEKLRGQTDELLRTFAALLSLARIEAGAAMPAREMLDLAAIAGDAIELYEAVAEAEGRSLCGELRPARVRGDRDLLFQVCQNLIENALAHGAGDILVTVALEADEVALQVRDQGRGVSDEALPRLFERFFRGDAARSAQGAGIGLALVKGIAEAHGGRVSVRRRAEGFEVGVILPWVTESPS</sequence>
<evidence type="ECO:0000259" key="13">
    <source>
        <dbReference type="PROSITE" id="PS50885"/>
    </source>
</evidence>
<feature type="transmembrane region" description="Helical" evidence="11">
    <location>
        <begin position="15"/>
        <end position="38"/>
    </location>
</feature>
<dbReference type="GO" id="GO:0000155">
    <property type="term" value="F:phosphorelay sensor kinase activity"/>
    <property type="evidence" value="ECO:0007669"/>
    <property type="project" value="InterPro"/>
</dbReference>
<keyword evidence="7 14" id="KW-0418">Kinase</keyword>
<feature type="transmembrane region" description="Helical" evidence="11">
    <location>
        <begin position="160"/>
        <end position="179"/>
    </location>
</feature>
<evidence type="ECO:0000313" key="14">
    <source>
        <dbReference type="EMBL" id="TDN56780.1"/>
    </source>
</evidence>
<dbReference type="GO" id="GO:0005886">
    <property type="term" value="C:plasma membrane"/>
    <property type="evidence" value="ECO:0007669"/>
    <property type="project" value="TreeGrafter"/>
</dbReference>
<comment type="caution">
    <text evidence="14">The sequence shown here is derived from an EMBL/GenBank/DDBJ whole genome shotgun (WGS) entry which is preliminary data.</text>
</comment>
<name>A0A4R6EEV5_9RHOO</name>
<dbReference type="OrthoDB" id="9809766at2"/>
<dbReference type="SMART" id="SM00304">
    <property type="entry name" value="HAMP"/>
    <property type="match status" value="1"/>
</dbReference>
<evidence type="ECO:0000256" key="6">
    <source>
        <dbReference type="ARBA" id="ARBA00022692"/>
    </source>
</evidence>
<dbReference type="InterPro" id="IPR050428">
    <property type="entry name" value="TCS_sensor_his_kinase"/>
</dbReference>
<dbReference type="InterPro" id="IPR003660">
    <property type="entry name" value="HAMP_dom"/>
</dbReference>
<comment type="subcellular location">
    <subcellularLocation>
        <location evidence="2">Membrane</location>
    </subcellularLocation>
</comment>
<dbReference type="InterPro" id="IPR005467">
    <property type="entry name" value="His_kinase_dom"/>
</dbReference>
<reference evidence="14 15" key="1">
    <citation type="submission" date="2019-03" db="EMBL/GenBank/DDBJ databases">
        <title>Genomic Encyclopedia of Type Strains, Phase IV (KMG-IV): sequencing the most valuable type-strain genomes for metagenomic binning, comparative biology and taxonomic classification.</title>
        <authorList>
            <person name="Goeker M."/>
        </authorList>
    </citation>
    <scope>NUCLEOTIDE SEQUENCE [LARGE SCALE GENOMIC DNA]</scope>
    <source>
        <strain evidence="14 15">DSM 12121</strain>
    </source>
</reference>
<evidence type="ECO:0000256" key="4">
    <source>
        <dbReference type="ARBA" id="ARBA00022553"/>
    </source>
</evidence>
<dbReference type="InterPro" id="IPR036097">
    <property type="entry name" value="HisK_dim/P_sf"/>
</dbReference>
<evidence type="ECO:0000256" key="10">
    <source>
        <dbReference type="ARBA" id="ARBA00023136"/>
    </source>
</evidence>
<dbReference type="PANTHER" id="PTHR45436">
    <property type="entry name" value="SENSOR HISTIDINE KINASE YKOH"/>
    <property type="match status" value="1"/>
</dbReference>
<evidence type="ECO:0000256" key="2">
    <source>
        <dbReference type="ARBA" id="ARBA00004370"/>
    </source>
</evidence>
<dbReference type="Proteomes" id="UP000295129">
    <property type="component" value="Unassembled WGS sequence"/>
</dbReference>
<dbReference type="Pfam" id="PF00672">
    <property type="entry name" value="HAMP"/>
    <property type="match status" value="1"/>
</dbReference>
<proteinExistence type="predicted"/>
<comment type="catalytic activity">
    <reaction evidence="1">
        <text>ATP + protein L-histidine = ADP + protein N-phospho-L-histidine.</text>
        <dbReference type="EC" id="2.7.13.3"/>
    </reaction>
</comment>
<keyword evidence="15" id="KW-1185">Reference proteome</keyword>
<dbReference type="Gene3D" id="3.30.565.10">
    <property type="entry name" value="Histidine kinase-like ATPase, C-terminal domain"/>
    <property type="match status" value="1"/>
</dbReference>
<dbReference type="SUPFAM" id="SSF47384">
    <property type="entry name" value="Homodimeric domain of signal transducing histidine kinase"/>
    <property type="match status" value="1"/>
</dbReference>
<keyword evidence="5" id="KW-0808">Transferase</keyword>
<evidence type="ECO:0000256" key="8">
    <source>
        <dbReference type="ARBA" id="ARBA00022989"/>
    </source>
</evidence>
<dbReference type="PROSITE" id="PS50885">
    <property type="entry name" value="HAMP"/>
    <property type="match status" value="1"/>
</dbReference>
<evidence type="ECO:0000256" key="7">
    <source>
        <dbReference type="ARBA" id="ARBA00022777"/>
    </source>
</evidence>
<dbReference type="CDD" id="cd00075">
    <property type="entry name" value="HATPase"/>
    <property type="match status" value="1"/>
</dbReference>
<dbReference type="InterPro" id="IPR003661">
    <property type="entry name" value="HisK_dim/P_dom"/>
</dbReference>
<gene>
    <name evidence="14" type="ORF">C7389_101159</name>
</gene>
<protein>
    <recommendedName>
        <fullName evidence="3">histidine kinase</fullName>
        <ecNumber evidence="3">2.7.13.3</ecNumber>
    </recommendedName>
</protein>
<feature type="domain" description="Histidine kinase" evidence="12">
    <location>
        <begin position="241"/>
        <end position="451"/>
    </location>
</feature>
<dbReference type="PRINTS" id="PR00344">
    <property type="entry name" value="BCTRLSENSOR"/>
</dbReference>
<dbReference type="SMART" id="SM00388">
    <property type="entry name" value="HisKA"/>
    <property type="match status" value="1"/>
</dbReference>
<evidence type="ECO:0000256" key="3">
    <source>
        <dbReference type="ARBA" id="ARBA00012438"/>
    </source>
</evidence>
<dbReference type="SUPFAM" id="SSF158472">
    <property type="entry name" value="HAMP domain-like"/>
    <property type="match status" value="1"/>
</dbReference>
<dbReference type="InterPro" id="IPR004358">
    <property type="entry name" value="Sig_transdc_His_kin-like_C"/>
</dbReference>
<keyword evidence="9" id="KW-0902">Two-component regulatory system</keyword>
<evidence type="ECO:0000256" key="11">
    <source>
        <dbReference type="SAM" id="Phobius"/>
    </source>
</evidence>
<dbReference type="SUPFAM" id="SSF55874">
    <property type="entry name" value="ATPase domain of HSP90 chaperone/DNA topoisomerase II/histidine kinase"/>
    <property type="match status" value="1"/>
</dbReference>
<dbReference type="InterPro" id="IPR003594">
    <property type="entry name" value="HATPase_dom"/>
</dbReference>
<evidence type="ECO:0000256" key="9">
    <source>
        <dbReference type="ARBA" id="ARBA00023012"/>
    </source>
</evidence>
<keyword evidence="10 11" id="KW-0472">Membrane</keyword>
<evidence type="ECO:0000259" key="12">
    <source>
        <dbReference type="PROSITE" id="PS50109"/>
    </source>
</evidence>
<dbReference type="Pfam" id="PF00512">
    <property type="entry name" value="HisKA"/>
    <property type="match status" value="1"/>
</dbReference>
<keyword evidence="8 11" id="KW-1133">Transmembrane helix</keyword>
<dbReference type="Pfam" id="PF02518">
    <property type="entry name" value="HATPase_c"/>
    <property type="match status" value="1"/>
</dbReference>
<dbReference type="PROSITE" id="PS50109">
    <property type="entry name" value="HIS_KIN"/>
    <property type="match status" value="1"/>
</dbReference>
<dbReference type="Gene3D" id="1.10.287.130">
    <property type="match status" value="1"/>
</dbReference>
<feature type="domain" description="HAMP" evidence="13">
    <location>
        <begin position="180"/>
        <end position="233"/>
    </location>
</feature>
<accession>A0A4R6EEV5</accession>
<organism evidence="14 15">
    <name type="scientific">Azoarcus indigens</name>
    <dbReference type="NCBI Taxonomy" id="29545"/>
    <lineage>
        <taxon>Bacteria</taxon>
        <taxon>Pseudomonadati</taxon>
        <taxon>Pseudomonadota</taxon>
        <taxon>Betaproteobacteria</taxon>
        <taxon>Rhodocyclales</taxon>
        <taxon>Zoogloeaceae</taxon>
        <taxon>Azoarcus</taxon>
    </lineage>
</organism>
<evidence type="ECO:0000313" key="15">
    <source>
        <dbReference type="Proteomes" id="UP000295129"/>
    </source>
</evidence>
<dbReference type="PANTHER" id="PTHR45436:SF8">
    <property type="entry name" value="HISTIDINE KINASE"/>
    <property type="match status" value="1"/>
</dbReference>
<evidence type="ECO:0000256" key="1">
    <source>
        <dbReference type="ARBA" id="ARBA00000085"/>
    </source>
</evidence>
<dbReference type="AlphaFoldDB" id="A0A4R6EEV5"/>
<dbReference type="RefSeq" id="WP_133587401.1">
    <property type="nucleotide sequence ID" value="NZ_SNVV01000001.1"/>
</dbReference>
<dbReference type="CDD" id="cd00082">
    <property type="entry name" value="HisKA"/>
    <property type="match status" value="1"/>
</dbReference>
<dbReference type="SMART" id="SM00387">
    <property type="entry name" value="HATPase_c"/>
    <property type="match status" value="1"/>
</dbReference>
<dbReference type="InterPro" id="IPR036890">
    <property type="entry name" value="HATPase_C_sf"/>
</dbReference>
<keyword evidence="4" id="KW-0597">Phosphoprotein</keyword>
<dbReference type="EC" id="2.7.13.3" evidence="3"/>
<dbReference type="CDD" id="cd06225">
    <property type="entry name" value="HAMP"/>
    <property type="match status" value="1"/>
</dbReference>
<dbReference type="EMBL" id="SNVV01000001">
    <property type="protein sequence ID" value="TDN56780.1"/>
    <property type="molecule type" value="Genomic_DNA"/>
</dbReference>
<keyword evidence="6 11" id="KW-0812">Transmembrane</keyword>